<dbReference type="RefSeq" id="XP_043006469.1">
    <property type="nucleotide sequence ID" value="XM_043156681.1"/>
</dbReference>
<organism evidence="1 2">
    <name type="scientific">Marasmius oreades</name>
    <name type="common">fairy-ring Marasmius</name>
    <dbReference type="NCBI Taxonomy" id="181124"/>
    <lineage>
        <taxon>Eukaryota</taxon>
        <taxon>Fungi</taxon>
        <taxon>Dikarya</taxon>
        <taxon>Basidiomycota</taxon>
        <taxon>Agaricomycotina</taxon>
        <taxon>Agaricomycetes</taxon>
        <taxon>Agaricomycetidae</taxon>
        <taxon>Agaricales</taxon>
        <taxon>Marasmiineae</taxon>
        <taxon>Marasmiaceae</taxon>
        <taxon>Marasmius</taxon>
    </lineage>
</organism>
<name>A0A9P7RUI5_9AGAR</name>
<comment type="caution">
    <text evidence="1">The sequence shown here is derived from an EMBL/GenBank/DDBJ whole genome shotgun (WGS) entry which is preliminary data.</text>
</comment>
<gene>
    <name evidence="1" type="ORF">E1B28_011621</name>
</gene>
<dbReference type="KEGG" id="more:E1B28_011621"/>
<evidence type="ECO:0000313" key="2">
    <source>
        <dbReference type="Proteomes" id="UP001049176"/>
    </source>
</evidence>
<dbReference type="AlphaFoldDB" id="A0A9P7RUI5"/>
<dbReference type="EMBL" id="CM032187">
    <property type="protein sequence ID" value="KAG7089999.1"/>
    <property type="molecule type" value="Genomic_DNA"/>
</dbReference>
<accession>A0A9P7RUI5</accession>
<protein>
    <submittedName>
        <fullName evidence="1">Uncharacterized protein</fullName>
    </submittedName>
</protein>
<dbReference type="GeneID" id="66080696"/>
<sequence length="68" mass="7708">MIRNPEKSAYLLATQSARGVFPVHPTTREATLTENDKFQEGGLETYGKEQFENDGIKRQGFVTDFLEV</sequence>
<evidence type="ECO:0000313" key="1">
    <source>
        <dbReference type="EMBL" id="KAG7089999.1"/>
    </source>
</evidence>
<proteinExistence type="predicted"/>
<keyword evidence="2" id="KW-1185">Reference proteome</keyword>
<reference evidence="1" key="1">
    <citation type="journal article" date="2021" name="Genome Biol. Evol.">
        <title>The assembled and annotated genome of the fairy-ring fungus Marasmius oreades.</title>
        <authorList>
            <person name="Hiltunen M."/>
            <person name="Ament-Velasquez S.L."/>
            <person name="Johannesson H."/>
        </authorList>
    </citation>
    <scope>NUCLEOTIDE SEQUENCE</scope>
    <source>
        <strain evidence="1">03SP1</strain>
    </source>
</reference>
<dbReference type="Proteomes" id="UP001049176">
    <property type="component" value="Chromosome 7"/>
</dbReference>